<keyword evidence="1" id="KW-0677">Repeat</keyword>
<dbReference type="InterPro" id="IPR002110">
    <property type="entry name" value="Ankyrin_rpt"/>
</dbReference>
<evidence type="ECO:0000313" key="7">
    <source>
        <dbReference type="Proteomes" id="UP000019487"/>
    </source>
</evidence>
<dbReference type="InterPro" id="IPR056884">
    <property type="entry name" value="NPHP3-like_N"/>
</dbReference>
<keyword evidence="2" id="KW-0812">Transmembrane</keyword>
<comment type="caution">
    <text evidence="6">The sequence shown here is derived from an EMBL/GenBank/DDBJ whole genome shotgun (WGS) entry which is preliminary data.</text>
</comment>
<dbReference type="EMBL" id="AYSA01000090">
    <property type="protein sequence ID" value="ESZ97345.1"/>
    <property type="molecule type" value="Genomic_DNA"/>
</dbReference>
<dbReference type="InterPro" id="IPR031359">
    <property type="entry name" value="NACHT_N"/>
</dbReference>
<evidence type="ECO:0000259" key="5">
    <source>
        <dbReference type="Pfam" id="PF24883"/>
    </source>
</evidence>
<keyword evidence="7" id="KW-1185">Reference proteome</keyword>
<dbReference type="SMART" id="SM00248">
    <property type="entry name" value="ANK"/>
    <property type="match status" value="3"/>
</dbReference>
<feature type="domain" description="NWD NACHT-NTPase N-terminal" evidence="3">
    <location>
        <begin position="174"/>
        <end position="287"/>
    </location>
</feature>
<dbReference type="InterPro" id="IPR027417">
    <property type="entry name" value="P-loop_NTPase"/>
</dbReference>
<feature type="domain" description="Nephrocystin 3-like N-terminal" evidence="5">
    <location>
        <begin position="321"/>
        <end position="407"/>
    </location>
</feature>
<protein>
    <submittedName>
        <fullName evidence="6">Ankyrin repeat-containing protein</fullName>
    </submittedName>
</protein>
<dbReference type="InterPro" id="IPR036770">
    <property type="entry name" value="Ankyrin_rpt-contain_sf"/>
</dbReference>
<evidence type="ECO:0000259" key="4">
    <source>
        <dbReference type="Pfam" id="PF22939"/>
    </source>
</evidence>
<sequence length="1034" mass="116490">MRSWIRRHVHRDKTGRSDWEHQSKWAQSKWAGWKAGVMGDVLSSSARPIISGIESKPVQKPSAMLSLTALSVISTVERDSNAVLEPSTLSSAELPVLSGFESKPHWKVRVGNTTVEVKTALNNIVKAAQYAQSFIGTVVSGEPHAALAWAGVSLFLPVGLSLFLYQYQFAGLFNTVKQLLINASEQPKDLVKGVDYISRILCQVSVIERMYQEQIAYFPLATATRDTAKLFSKFEEDLTNFYAKILQYQCRASYQLNSTKATRVARDMIRLDNWDGLLTEPKEHEAACDSSRIEGENRCIQNFYVSAYEKQMNRNSDAIKGTCHWLIDHPNFAHWKDSESSSLLWVSAGPGCGKSVVSRMLIKMLSEKRPQPAKSRTVCYFFKEDDDSQRTVENALCAILHQILTAPGNSKLDVGHIEKYCARSISGGNHLHLDALDECEDTSRYMLIDTLREFHRDCIENSNSISLHLKILVTSRPYTGIERRFKALTGKFPTIRLSGDEESAKISKEIDLVIEEEVKRLRNYNSKQLRGICLMLLKNFHKQVDQAYEAILNRIPKGELGRAKKLLSIVVAAERPLHVQEMNVALAVDEEPTQNSLSSLDIESEANFRATLGNICGLFVTVVDSKVYLIHQTARSFLLSNHETPQDMIDNFEFKWKGSVHRSAAHLLLGKICVNYLLFRDYEQEPPFFKLKQWNVLRETDCGKQLTLCFTGATQKHSLAIYASQNWGLHIQQTNVVENTALSNARYIVEELDCFYPLAIAVNSGIEFMVRRALESQGPSDIQCRQALCQAIRLEHTKAVQMILEDRKLEDLHAPLLTAIGMHRFDLVRLLIKYGAGEQDLYQEALDDATDTDFGDFGEAILYREWVAYFGYPFFQLVIAHCDERALAYLISLGLNPDGLLYDHETPLTWAVCCRQPTMVRALIEHGVDVNGSKLGGCNPISQALLLADSDLNIQRINDNDNISPKFLNSMWEHDCIIATLLVAGAKTTGLSDLESNALSEFHHRQKKRRELGICTDTGLDLQKLANRPDLGST</sequence>
<dbReference type="PANTHER" id="PTHR10039">
    <property type="entry name" value="AMELOGENIN"/>
    <property type="match status" value="1"/>
</dbReference>
<keyword evidence="2" id="KW-1133">Transmembrane helix</keyword>
<feature type="transmembrane region" description="Helical" evidence="2">
    <location>
        <begin position="146"/>
        <end position="167"/>
    </location>
</feature>
<dbReference type="Pfam" id="PF17100">
    <property type="entry name" value="NACHT_N"/>
    <property type="match status" value="1"/>
</dbReference>
<gene>
    <name evidence="6" type="ORF">SBOR_2275</name>
</gene>
<evidence type="ECO:0000313" key="6">
    <source>
        <dbReference type="EMBL" id="ESZ97345.1"/>
    </source>
</evidence>
<dbReference type="Pfam" id="PF24883">
    <property type="entry name" value="NPHP3_N"/>
    <property type="match status" value="1"/>
</dbReference>
<dbReference type="Gene3D" id="3.40.50.300">
    <property type="entry name" value="P-loop containing nucleotide triphosphate hydrolases"/>
    <property type="match status" value="1"/>
</dbReference>
<dbReference type="Pfam" id="PF22939">
    <property type="entry name" value="WHD_GPIID"/>
    <property type="match status" value="1"/>
</dbReference>
<proteinExistence type="predicted"/>
<dbReference type="Pfam" id="PF00023">
    <property type="entry name" value="Ank"/>
    <property type="match status" value="1"/>
</dbReference>
<evidence type="ECO:0000256" key="2">
    <source>
        <dbReference type="SAM" id="Phobius"/>
    </source>
</evidence>
<accession>W9CSA0</accession>
<name>W9CSA0_SCLBF</name>
<dbReference type="OrthoDB" id="163438at2759"/>
<dbReference type="SUPFAM" id="SSF48403">
    <property type="entry name" value="Ankyrin repeat"/>
    <property type="match status" value="1"/>
</dbReference>
<dbReference type="STRING" id="1432307.W9CSA0"/>
<dbReference type="Gene3D" id="1.25.40.20">
    <property type="entry name" value="Ankyrin repeat-containing domain"/>
    <property type="match status" value="1"/>
</dbReference>
<evidence type="ECO:0000259" key="3">
    <source>
        <dbReference type="Pfam" id="PF17100"/>
    </source>
</evidence>
<dbReference type="Proteomes" id="UP000019487">
    <property type="component" value="Unassembled WGS sequence"/>
</dbReference>
<organism evidence="6 7">
    <name type="scientific">Sclerotinia borealis (strain F-4128)</name>
    <dbReference type="NCBI Taxonomy" id="1432307"/>
    <lineage>
        <taxon>Eukaryota</taxon>
        <taxon>Fungi</taxon>
        <taxon>Dikarya</taxon>
        <taxon>Ascomycota</taxon>
        <taxon>Pezizomycotina</taxon>
        <taxon>Leotiomycetes</taxon>
        <taxon>Helotiales</taxon>
        <taxon>Sclerotiniaceae</taxon>
        <taxon>Sclerotinia</taxon>
    </lineage>
</organism>
<dbReference type="HOGENOM" id="CLU_000288_34_7_1"/>
<keyword evidence="2" id="KW-0472">Membrane</keyword>
<dbReference type="InterPro" id="IPR054471">
    <property type="entry name" value="GPIID_WHD"/>
</dbReference>
<reference evidence="6 7" key="1">
    <citation type="journal article" date="2014" name="Genome Announc.">
        <title>Draft genome sequence of Sclerotinia borealis, a psychrophilic plant pathogenic fungus.</title>
        <authorList>
            <person name="Mardanov A.V."/>
            <person name="Beletsky A.V."/>
            <person name="Kadnikov V.V."/>
            <person name="Ignatov A.N."/>
            <person name="Ravin N.V."/>
        </authorList>
    </citation>
    <scope>NUCLEOTIDE SEQUENCE [LARGE SCALE GENOMIC DNA]</scope>
    <source>
        <strain evidence="7">F-4157</strain>
    </source>
</reference>
<evidence type="ECO:0000256" key="1">
    <source>
        <dbReference type="ARBA" id="ARBA00022737"/>
    </source>
</evidence>
<feature type="domain" description="GPI inositol-deacylase winged helix" evidence="4">
    <location>
        <begin position="562"/>
        <end position="642"/>
    </location>
</feature>
<dbReference type="AlphaFoldDB" id="W9CSA0"/>